<comment type="caution">
    <text evidence="1">The sequence shown here is derived from an EMBL/GenBank/DDBJ whole genome shotgun (WGS) entry which is preliminary data.</text>
</comment>
<dbReference type="Proteomes" id="UP001064048">
    <property type="component" value="Chromosome 14"/>
</dbReference>
<accession>A0ACC0J7M2</accession>
<keyword evidence="2" id="KW-1185">Reference proteome</keyword>
<evidence type="ECO:0000313" key="1">
    <source>
        <dbReference type="EMBL" id="KAI8420076.1"/>
    </source>
</evidence>
<reference evidence="1 2" key="1">
    <citation type="journal article" date="2022" name="Genome Biol. Evol.">
        <title>The Spruce Budworm Genome: Reconstructing the Evolutionary History of Antifreeze Proteins.</title>
        <authorList>
            <person name="Beliveau C."/>
            <person name="Gagne P."/>
            <person name="Picq S."/>
            <person name="Vernygora O."/>
            <person name="Keeling C.I."/>
            <person name="Pinkney K."/>
            <person name="Doucet D."/>
            <person name="Wen F."/>
            <person name="Johnston J.S."/>
            <person name="Maaroufi H."/>
            <person name="Boyle B."/>
            <person name="Laroche J."/>
            <person name="Dewar K."/>
            <person name="Juretic N."/>
            <person name="Blackburn G."/>
            <person name="Nisole A."/>
            <person name="Brunet B."/>
            <person name="Brandao M."/>
            <person name="Lumley L."/>
            <person name="Duan J."/>
            <person name="Quan G."/>
            <person name="Lucarotti C.J."/>
            <person name="Roe A.D."/>
            <person name="Sperling F.A.H."/>
            <person name="Levesque R.C."/>
            <person name="Cusson M."/>
        </authorList>
    </citation>
    <scope>NUCLEOTIDE SEQUENCE [LARGE SCALE GENOMIC DNA]</scope>
    <source>
        <strain evidence="1">Glfc:IPQL:Cfum</strain>
    </source>
</reference>
<proteinExistence type="predicted"/>
<evidence type="ECO:0000313" key="2">
    <source>
        <dbReference type="Proteomes" id="UP001064048"/>
    </source>
</evidence>
<sequence>MDFNEEYFCSYEDLEVIHSRVEDVVLPNNIKVDAIVSEWMGFFLLHEGMLDSVLFARHKFLKENGEMFPESATVYVAPCSSLYDKWNDVYGVSMSTFAKELRTSKSQKPEIQTISANEVMGEEIAMAWINLKEDMPEDLNSFTIQHVVELSTELGREVLSTAPSSPETHWKQTIIVLPEELEVEASEPIAFQLDMNRDPLNGRRYNLEFTMLDPADIEHPLPCSCDMTKCILIKKFMKQTEQQALESKASGTPMLVEESIDDDDDKENARKFNQRISKMLIKSFFWTIGLRDLELLLLHLHLLEIIAWMFRAYNYIP</sequence>
<protein>
    <submittedName>
        <fullName evidence="1">Uncharacterized protein</fullName>
    </submittedName>
</protein>
<dbReference type="EMBL" id="CM046114">
    <property type="protein sequence ID" value="KAI8420076.1"/>
    <property type="molecule type" value="Genomic_DNA"/>
</dbReference>
<gene>
    <name evidence="1" type="ORF">MSG28_008662</name>
</gene>
<organism evidence="1 2">
    <name type="scientific">Choristoneura fumiferana</name>
    <name type="common">Spruce budworm moth</name>
    <name type="synonym">Archips fumiferana</name>
    <dbReference type="NCBI Taxonomy" id="7141"/>
    <lineage>
        <taxon>Eukaryota</taxon>
        <taxon>Metazoa</taxon>
        <taxon>Ecdysozoa</taxon>
        <taxon>Arthropoda</taxon>
        <taxon>Hexapoda</taxon>
        <taxon>Insecta</taxon>
        <taxon>Pterygota</taxon>
        <taxon>Neoptera</taxon>
        <taxon>Endopterygota</taxon>
        <taxon>Lepidoptera</taxon>
        <taxon>Glossata</taxon>
        <taxon>Ditrysia</taxon>
        <taxon>Tortricoidea</taxon>
        <taxon>Tortricidae</taxon>
        <taxon>Tortricinae</taxon>
        <taxon>Choristoneura</taxon>
    </lineage>
</organism>
<name>A0ACC0J7M2_CHOFU</name>